<dbReference type="Gene3D" id="1.20.5.170">
    <property type="match status" value="1"/>
</dbReference>
<organism evidence="2 3">
    <name type="scientific">Macrostomum lignano</name>
    <dbReference type="NCBI Taxonomy" id="282301"/>
    <lineage>
        <taxon>Eukaryota</taxon>
        <taxon>Metazoa</taxon>
        <taxon>Spiralia</taxon>
        <taxon>Lophotrochozoa</taxon>
        <taxon>Platyhelminthes</taxon>
        <taxon>Rhabditophora</taxon>
        <taxon>Macrostomorpha</taxon>
        <taxon>Macrostomida</taxon>
        <taxon>Macrostomidae</taxon>
        <taxon>Macrostomum</taxon>
    </lineage>
</organism>
<evidence type="ECO:0000256" key="1">
    <source>
        <dbReference type="SAM" id="MobiDB-lite"/>
    </source>
</evidence>
<dbReference type="CDD" id="cd12083">
    <property type="entry name" value="DD_cGKI"/>
    <property type="match status" value="1"/>
</dbReference>
<feature type="region of interest" description="Disordered" evidence="1">
    <location>
        <begin position="170"/>
        <end position="190"/>
    </location>
</feature>
<evidence type="ECO:0000313" key="2">
    <source>
        <dbReference type="Proteomes" id="UP000095280"/>
    </source>
</evidence>
<protein>
    <submittedName>
        <fullName evidence="3">PKcGMP_CC domain-containing protein</fullName>
    </submittedName>
</protein>
<dbReference type="WBParaSite" id="maker-unitig_20206-snap-gene-0.1-mRNA-1">
    <property type="protein sequence ID" value="maker-unitig_20206-snap-gene-0.1-mRNA-1"/>
    <property type="gene ID" value="maker-unitig_20206-snap-gene-0.1"/>
</dbReference>
<evidence type="ECO:0000313" key="3">
    <source>
        <dbReference type="WBParaSite" id="maker-unitig_20206-snap-gene-0.1-mRNA-1"/>
    </source>
</evidence>
<sequence>FNAQRQAEINELGRQVDELKLAVRSRDRQIAELLSQLDKYQSVFHSRHRQPGGAAFSVAVAASARRSEATHQRHGISAEPQSEAALATMSSRVKSFSKTKGPGLALTSIWIGSISTPAECRAAVPDSRHPARATGQPVDQQRADFYRQTRSYLAADPISIADLLGGLRARSSQPPAASATAPSRTAPAGLDVGAASRLTWRAHFKKAHRDSLHWCGTATTPGSWTQASGGGPRTPHLSVARAVL</sequence>
<accession>A0A1I8F4F5</accession>
<reference evidence="3" key="1">
    <citation type="submission" date="2016-11" db="UniProtKB">
        <authorList>
            <consortium name="WormBaseParasite"/>
        </authorList>
    </citation>
    <scope>IDENTIFICATION</scope>
</reference>
<name>A0A1I8F4F5_9PLAT</name>
<keyword evidence="2" id="KW-1185">Reference proteome</keyword>
<feature type="compositionally biased region" description="Low complexity" evidence="1">
    <location>
        <begin position="170"/>
        <end position="188"/>
    </location>
</feature>
<dbReference type="AlphaFoldDB" id="A0A1I8F4F5"/>
<proteinExistence type="predicted"/>
<dbReference type="Proteomes" id="UP000095280">
    <property type="component" value="Unplaced"/>
</dbReference>